<keyword evidence="8 9" id="KW-0472">Membrane</keyword>
<name>A0A1H1PX45_9BRAD</name>
<gene>
    <name evidence="9" type="primary">tatB</name>
    <name evidence="11" type="ORF">SAMN05444158_1184</name>
</gene>
<evidence type="ECO:0000313" key="11">
    <source>
        <dbReference type="EMBL" id="SDS15693.1"/>
    </source>
</evidence>
<feature type="compositionally biased region" description="Low complexity" evidence="10">
    <location>
        <begin position="144"/>
        <end position="157"/>
    </location>
</feature>
<keyword evidence="12" id="KW-1185">Reference proteome</keyword>
<dbReference type="HAMAP" id="MF_00237">
    <property type="entry name" value="TatB"/>
    <property type="match status" value="1"/>
</dbReference>
<feature type="region of interest" description="Disordered" evidence="10">
    <location>
        <begin position="122"/>
        <end position="197"/>
    </location>
</feature>
<dbReference type="PANTHER" id="PTHR33162:SF1">
    <property type="entry name" value="SEC-INDEPENDENT PROTEIN TRANSLOCASE PROTEIN TATA, CHLOROPLASTIC"/>
    <property type="match status" value="1"/>
</dbReference>
<dbReference type="AlphaFoldDB" id="A0A1H1PX45"/>
<keyword evidence="4 9" id="KW-0812">Transmembrane</keyword>
<dbReference type="RefSeq" id="WP_146686603.1">
    <property type="nucleotide sequence ID" value="NZ_LT629750.1"/>
</dbReference>
<dbReference type="PANTHER" id="PTHR33162">
    <property type="entry name" value="SEC-INDEPENDENT PROTEIN TRANSLOCASE PROTEIN TATA, CHLOROPLASTIC"/>
    <property type="match status" value="1"/>
</dbReference>
<evidence type="ECO:0000256" key="5">
    <source>
        <dbReference type="ARBA" id="ARBA00022927"/>
    </source>
</evidence>
<dbReference type="Pfam" id="PF02416">
    <property type="entry name" value="TatA_B_E"/>
    <property type="match status" value="1"/>
</dbReference>
<organism evidence="11 12">
    <name type="scientific">Bradyrhizobium canariense</name>
    <dbReference type="NCBI Taxonomy" id="255045"/>
    <lineage>
        <taxon>Bacteria</taxon>
        <taxon>Pseudomonadati</taxon>
        <taxon>Pseudomonadota</taxon>
        <taxon>Alphaproteobacteria</taxon>
        <taxon>Hyphomicrobiales</taxon>
        <taxon>Nitrobacteraceae</taxon>
        <taxon>Bradyrhizobium</taxon>
    </lineage>
</organism>
<evidence type="ECO:0000256" key="4">
    <source>
        <dbReference type="ARBA" id="ARBA00022692"/>
    </source>
</evidence>
<dbReference type="Gene3D" id="1.20.5.3310">
    <property type="match status" value="1"/>
</dbReference>
<dbReference type="InterPro" id="IPR018448">
    <property type="entry name" value="TatB"/>
</dbReference>
<comment type="similarity">
    <text evidence="9">Belongs to the TatB family.</text>
</comment>
<comment type="subcellular location">
    <subcellularLocation>
        <location evidence="9">Cell membrane</location>
        <topology evidence="9">Single-pass membrane protein</topology>
    </subcellularLocation>
    <subcellularLocation>
        <location evidence="1">Membrane</location>
        <topology evidence="1">Single-pass membrane protein</topology>
    </subcellularLocation>
</comment>
<evidence type="ECO:0000256" key="9">
    <source>
        <dbReference type="HAMAP-Rule" id="MF_00237"/>
    </source>
</evidence>
<accession>A0A1H1PX45</accession>
<comment type="subunit">
    <text evidence="9">The Tat system comprises two distinct complexes: a TatABC complex, containing multiple copies of TatA, TatB and TatC subunits, and a separate TatA complex, containing only TatA subunits. Substrates initially bind to the TatABC complex, which probably triggers association of the separate TatA complex to form the active translocon.</text>
</comment>
<evidence type="ECO:0000313" key="12">
    <source>
        <dbReference type="Proteomes" id="UP000243904"/>
    </source>
</evidence>
<dbReference type="PRINTS" id="PR01506">
    <property type="entry name" value="TATBPROTEIN"/>
</dbReference>
<dbReference type="EMBL" id="LT629750">
    <property type="protein sequence ID" value="SDS15693.1"/>
    <property type="molecule type" value="Genomic_DNA"/>
</dbReference>
<evidence type="ECO:0000256" key="2">
    <source>
        <dbReference type="ARBA" id="ARBA00022448"/>
    </source>
</evidence>
<sequence>MFDIGWSELALIAVVALIAIGPKELPGVLRTVGQWMGKARRMAAEFQGQFQEAMREAEMADLKKSFDEVREAASGLGSGNIMTSLQKDVTKALRIDDADKPMDSQMDSQVASAVDAPVASNVETPATSHGDAPATSHGDALDIPTTPAAPAPETFVEAETHAAVAEPLVITPEVAPQPVPQDTTPAEPEALKDARAS</sequence>
<dbReference type="GO" id="GO:0008320">
    <property type="term" value="F:protein transmembrane transporter activity"/>
    <property type="evidence" value="ECO:0007669"/>
    <property type="project" value="UniProtKB-UniRule"/>
</dbReference>
<keyword evidence="2 9" id="KW-0813">Transport</keyword>
<comment type="function">
    <text evidence="9">Part of the twin-arginine translocation (Tat) system that transports large folded proteins containing a characteristic twin-arginine motif in their signal peptide across membranes. Together with TatC, TatB is part of a receptor directly interacting with Tat signal peptides. TatB may form an oligomeric binding site that transiently accommodates folded Tat precursor proteins before their translocation.</text>
</comment>
<evidence type="ECO:0000256" key="8">
    <source>
        <dbReference type="ARBA" id="ARBA00023136"/>
    </source>
</evidence>
<evidence type="ECO:0000256" key="3">
    <source>
        <dbReference type="ARBA" id="ARBA00022475"/>
    </source>
</evidence>
<evidence type="ECO:0000256" key="1">
    <source>
        <dbReference type="ARBA" id="ARBA00004167"/>
    </source>
</evidence>
<reference evidence="12" key="1">
    <citation type="submission" date="2016-10" db="EMBL/GenBank/DDBJ databases">
        <authorList>
            <person name="Varghese N."/>
            <person name="Submissions S."/>
        </authorList>
    </citation>
    <scope>NUCLEOTIDE SEQUENCE [LARGE SCALE GENOMIC DNA]</scope>
    <source>
        <strain evidence="12">GAS369</strain>
    </source>
</reference>
<proteinExistence type="inferred from homology"/>
<protein>
    <recommendedName>
        <fullName evidence="9">Sec-independent protein translocase protein TatB</fullName>
    </recommendedName>
</protein>
<dbReference type="GO" id="GO:0033281">
    <property type="term" value="C:TAT protein transport complex"/>
    <property type="evidence" value="ECO:0007669"/>
    <property type="project" value="UniProtKB-UniRule"/>
</dbReference>
<dbReference type="Proteomes" id="UP000243904">
    <property type="component" value="Chromosome I"/>
</dbReference>
<evidence type="ECO:0000256" key="7">
    <source>
        <dbReference type="ARBA" id="ARBA00023010"/>
    </source>
</evidence>
<keyword evidence="6 9" id="KW-1133">Transmembrane helix</keyword>
<dbReference type="GO" id="GO:0043953">
    <property type="term" value="P:protein transport by the Tat complex"/>
    <property type="evidence" value="ECO:0007669"/>
    <property type="project" value="UniProtKB-UniRule"/>
</dbReference>
<keyword evidence="3 9" id="KW-1003">Cell membrane</keyword>
<dbReference type="NCBIfam" id="TIGR01410">
    <property type="entry name" value="tatB"/>
    <property type="match status" value="1"/>
</dbReference>
<keyword evidence="7 9" id="KW-0811">Translocation</keyword>
<evidence type="ECO:0000256" key="10">
    <source>
        <dbReference type="SAM" id="MobiDB-lite"/>
    </source>
</evidence>
<dbReference type="InterPro" id="IPR003369">
    <property type="entry name" value="TatA/B/E"/>
</dbReference>
<evidence type="ECO:0000256" key="6">
    <source>
        <dbReference type="ARBA" id="ARBA00022989"/>
    </source>
</evidence>
<keyword evidence="5 9" id="KW-0653">Protein transport</keyword>